<name>A0A239L3I7_EKHLU</name>
<dbReference type="PANTHER" id="PTHR36114">
    <property type="entry name" value="16.7 KDA PROTEIN IN WHIE LOCUS"/>
    <property type="match status" value="1"/>
</dbReference>
<dbReference type="GO" id="GO:0016853">
    <property type="term" value="F:isomerase activity"/>
    <property type="evidence" value="ECO:0007669"/>
    <property type="project" value="UniProtKB-KW"/>
</dbReference>
<dbReference type="InterPro" id="IPR013096">
    <property type="entry name" value="Cupin_2"/>
</dbReference>
<keyword evidence="2" id="KW-0413">Isomerase</keyword>
<keyword evidence="3" id="KW-1185">Reference proteome</keyword>
<dbReference type="InterPro" id="IPR052044">
    <property type="entry name" value="PKS_Associated_Protein"/>
</dbReference>
<dbReference type="CDD" id="cd02226">
    <property type="entry name" value="cupin_YdbB-like"/>
    <property type="match status" value="1"/>
</dbReference>
<gene>
    <name evidence="2" type="ORF">SAMN05421640_2942</name>
</gene>
<feature type="domain" description="Cupin type-2" evidence="1">
    <location>
        <begin position="33"/>
        <end position="93"/>
    </location>
</feature>
<dbReference type="AlphaFoldDB" id="A0A239L3I7"/>
<reference evidence="2 3" key="1">
    <citation type="submission" date="2017-06" db="EMBL/GenBank/DDBJ databases">
        <authorList>
            <person name="Kim H.J."/>
            <person name="Triplett B.A."/>
        </authorList>
    </citation>
    <scope>NUCLEOTIDE SEQUENCE [LARGE SCALE GENOMIC DNA]</scope>
    <source>
        <strain evidence="2 3">DSM 19307</strain>
    </source>
</reference>
<evidence type="ECO:0000313" key="3">
    <source>
        <dbReference type="Proteomes" id="UP000198393"/>
    </source>
</evidence>
<dbReference type="Pfam" id="PF07883">
    <property type="entry name" value="Cupin_2"/>
    <property type="match status" value="1"/>
</dbReference>
<dbReference type="RefSeq" id="WP_089357638.1">
    <property type="nucleotide sequence ID" value="NZ_FZPD01000005.1"/>
</dbReference>
<organism evidence="2 3">
    <name type="scientific">Ekhidna lutea</name>
    <dbReference type="NCBI Taxonomy" id="447679"/>
    <lineage>
        <taxon>Bacteria</taxon>
        <taxon>Pseudomonadati</taxon>
        <taxon>Bacteroidota</taxon>
        <taxon>Cytophagia</taxon>
        <taxon>Cytophagales</taxon>
        <taxon>Reichenbachiellaceae</taxon>
        <taxon>Ekhidna</taxon>
    </lineage>
</organism>
<dbReference type="InterPro" id="IPR011051">
    <property type="entry name" value="RmlC_Cupin_sf"/>
</dbReference>
<dbReference type="PANTHER" id="PTHR36114:SF1">
    <property type="entry name" value="16.7 KDA PROTEIN IN WHIE LOCUS"/>
    <property type="match status" value="1"/>
</dbReference>
<dbReference type="InterPro" id="IPR014710">
    <property type="entry name" value="RmlC-like_jellyroll"/>
</dbReference>
<sequence>MNIQDHLSKVTDYFSPKVIGEVNDVYVKVAKIKGEDIPWHNHANEDEAFFILDGELLFEEEGKAPFTMKKGDFYVVKKAVNHRVSSTEECQIMLIENKSTAHTGEVESHVTKSIEEQLG</sequence>
<dbReference type="OrthoDB" id="9794183at2"/>
<dbReference type="EMBL" id="FZPD01000005">
    <property type="protein sequence ID" value="SNT24880.1"/>
    <property type="molecule type" value="Genomic_DNA"/>
</dbReference>
<dbReference type="Proteomes" id="UP000198393">
    <property type="component" value="Unassembled WGS sequence"/>
</dbReference>
<dbReference type="SUPFAM" id="SSF51182">
    <property type="entry name" value="RmlC-like cupins"/>
    <property type="match status" value="1"/>
</dbReference>
<accession>A0A239L3I7</accession>
<dbReference type="Gene3D" id="2.60.120.10">
    <property type="entry name" value="Jelly Rolls"/>
    <property type="match status" value="1"/>
</dbReference>
<protein>
    <submittedName>
        <fullName evidence="2">Mannose-6-phosphate isomerase, cupin superfamily</fullName>
    </submittedName>
</protein>
<evidence type="ECO:0000259" key="1">
    <source>
        <dbReference type="Pfam" id="PF07883"/>
    </source>
</evidence>
<proteinExistence type="predicted"/>
<evidence type="ECO:0000313" key="2">
    <source>
        <dbReference type="EMBL" id="SNT24880.1"/>
    </source>
</evidence>